<dbReference type="EMBL" id="RSCL01000003">
    <property type="protein sequence ID" value="RUT08373.1"/>
    <property type="molecule type" value="Genomic_DNA"/>
</dbReference>
<gene>
    <name evidence="1" type="ORF">DSM106972_015410</name>
</gene>
<sequence>MYDGDDIDFLYNLQPHGWSTYLLYINGDIYNFAITHAFSCPIADMIEAIMLINKGAIESEFIFPGEPSGYRWWLRINDKQHHKVIITISEISDFFTKADKEKEKVIVTFEIKKKQLSTLIYFQLLKIAALLEEKSYRDRRRGDFPFVQYK</sequence>
<accession>A0A3S1DE87</accession>
<comment type="caution">
    <text evidence="1">The sequence shown here is derived from an EMBL/GenBank/DDBJ whole genome shotgun (WGS) entry which is preliminary data.</text>
</comment>
<dbReference type="AlphaFoldDB" id="A0A3S1DE87"/>
<dbReference type="OrthoDB" id="5456548at2"/>
<evidence type="ECO:0000313" key="1">
    <source>
        <dbReference type="EMBL" id="RUT08373.1"/>
    </source>
</evidence>
<organism evidence="1 2">
    <name type="scientific">Dulcicalothrix desertica PCC 7102</name>
    <dbReference type="NCBI Taxonomy" id="232991"/>
    <lineage>
        <taxon>Bacteria</taxon>
        <taxon>Bacillati</taxon>
        <taxon>Cyanobacteriota</taxon>
        <taxon>Cyanophyceae</taxon>
        <taxon>Nostocales</taxon>
        <taxon>Calotrichaceae</taxon>
        <taxon>Dulcicalothrix</taxon>
    </lineage>
</organism>
<reference evidence="1" key="2">
    <citation type="journal article" date="2019" name="Genome Biol. Evol.">
        <title>Day and night: Metabolic profiles and evolutionary relationships of six axenic non-marine cyanobacteria.</title>
        <authorList>
            <person name="Will S.E."/>
            <person name="Henke P."/>
            <person name="Boedeker C."/>
            <person name="Huang S."/>
            <person name="Brinkmann H."/>
            <person name="Rohde M."/>
            <person name="Jarek M."/>
            <person name="Friedl T."/>
            <person name="Seufert S."/>
            <person name="Schumacher M."/>
            <person name="Overmann J."/>
            <person name="Neumann-Schaal M."/>
            <person name="Petersen J."/>
        </authorList>
    </citation>
    <scope>NUCLEOTIDE SEQUENCE [LARGE SCALE GENOMIC DNA]</scope>
    <source>
        <strain evidence="1">PCC 7102</strain>
    </source>
</reference>
<evidence type="ECO:0000313" key="2">
    <source>
        <dbReference type="Proteomes" id="UP000271624"/>
    </source>
</evidence>
<dbReference type="RefSeq" id="WP_127080182.1">
    <property type="nucleotide sequence ID" value="NZ_RSCL01000003.1"/>
</dbReference>
<name>A0A3S1DE87_9CYAN</name>
<proteinExistence type="predicted"/>
<reference evidence="1" key="1">
    <citation type="submission" date="2018-12" db="EMBL/GenBank/DDBJ databases">
        <authorList>
            <person name="Will S."/>
            <person name="Neumann-Schaal M."/>
            <person name="Henke P."/>
        </authorList>
    </citation>
    <scope>NUCLEOTIDE SEQUENCE</scope>
    <source>
        <strain evidence="1">PCC 7102</strain>
    </source>
</reference>
<keyword evidence="2" id="KW-1185">Reference proteome</keyword>
<dbReference type="Proteomes" id="UP000271624">
    <property type="component" value="Unassembled WGS sequence"/>
</dbReference>
<protein>
    <submittedName>
        <fullName evidence="1">Uncharacterized protein</fullName>
    </submittedName>
</protein>